<dbReference type="SMART" id="SM00044">
    <property type="entry name" value="CYCc"/>
    <property type="match status" value="1"/>
</dbReference>
<dbReference type="SUPFAM" id="SSF111126">
    <property type="entry name" value="Ligand-binding domain in the NO signalling and Golgi transport"/>
    <property type="match status" value="1"/>
</dbReference>
<dbReference type="Gene3D" id="3.30.450.260">
    <property type="entry name" value="Haem NO binding associated domain"/>
    <property type="match status" value="1"/>
</dbReference>
<dbReference type="GO" id="GO:0020037">
    <property type="term" value="F:heme binding"/>
    <property type="evidence" value="ECO:0007669"/>
    <property type="project" value="InterPro"/>
</dbReference>
<dbReference type="GO" id="GO:0005525">
    <property type="term" value="F:GTP binding"/>
    <property type="evidence" value="ECO:0007669"/>
    <property type="project" value="UniProtKB-KW"/>
</dbReference>
<dbReference type="InterPro" id="IPR011644">
    <property type="entry name" value="Heme_NO-bd"/>
</dbReference>
<evidence type="ECO:0000256" key="8">
    <source>
        <dbReference type="SAM" id="Coils"/>
    </source>
</evidence>
<reference evidence="10 11" key="1">
    <citation type="journal article" date="2021" name="Elife">
        <title>Chloroplast acquisition without the gene transfer in kleptoplastic sea slugs, Plakobranchus ocellatus.</title>
        <authorList>
            <person name="Maeda T."/>
            <person name="Takahashi S."/>
            <person name="Yoshida T."/>
            <person name="Shimamura S."/>
            <person name="Takaki Y."/>
            <person name="Nagai Y."/>
            <person name="Toyoda A."/>
            <person name="Suzuki Y."/>
            <person name="Arimoto A."/>
            <person name="Ishii H."/>
            <person name="Satoh N."/>
            <person name="Nishiyama T."/>
            <person name="Hasebe M."/>
            <person name="Maruyama T."/>
            <person name="Minagawa J."/>
            <person name="Obokata J."/>
            <person name="Shigenobu S."/>
        </authorList>
    </citation>
    <scope>NUCLEOTIDE SEQUENCE [LARGE SCALE GENOMIC DNA]</scope>
</reference>
<dbReference type="InterPro" id="IPR042463">
    <property type="entry name" value="HNOB_dom_associated_sf"/>
</dbReference>
<evidence type="ECO:0000313" key="10">
    <source>
        <dbReference type="EMBL" id="GFN74755.1"/>
    </source>
</evidence>
<evidence type="ECO:0000256" key="5">
    <source>
        <dbReference type="ARBA" id="ARBA00023134"/>
    </source>
</evidence>
<comment type="caution">
    <text evidence="10">The sequence shown here is derived from an EMBL/GenBank/DDBJ whole genome shotgun (WGS) entry which is preliminary data.</text>
</comment>
<dbReference type="AlphaFoldDB" id="A0AAV3XXE8"/>
<dbReference type="Gene3D" id="3.90.1520.10">
    <property type="entry name" value="H-NOX domain"/>
    <property type="match status" value="1"/>
</dbReference>
<dbReference type="GO" id="GO:0019934">
    <property type="term" value="P:cGMP-mediated signaling"/>
    <property type="evidence" value="ECO:0007669"/>
    <property type="project" value="TreeGrafter"/>
</dbReference>
<dbReference type="Proteomes" id="UP000735302">
    <property type="component" value="Unassembled WGS sequence"/>
</dbReference>
<dbReference type="GO" id="GO:0004383">
    <property type="term" value="F:guanylate cyclase activity"/>
    <property type="evidence" value="ECO:0007669"/>
    <property type="project" value="UniProtKB-EC"/>
</dbReference>
<dbReference type="InterPro" id="IPR029787">
    <property type="entry name" value="Nucleotide_cyclase"/>
</dbReference>
<evidence type="ECO:0000256" key="4">
    <source>
        <dbReference type="ARBA" id="ARBA00022741"/>
    </source>
</evidence>
<keyword evidence="5" id="KW-0342">GTP-binding</keyword>
<dbReference type="CDD" id="cd07302">
    <property type="entry name" value="CHD"/>
    <property type="match status" value="1"/>
</dbReference>
<dbReference type="GO" id="GO:0070482">
    <property type="term" value="P:response to oxygen levels"/>
    <property type="evidence" value="ECO:0007669"/>
    <property type="project" value="TreeGrafter"/>
</dbReference>
<dbReference type="Pfam" id="PF07700">
    <property type="entry name" value="HNOB"/>
    <property type="match status" value="1"/>
</dbReference>
<protein>
    <recommendedName>
        <fullName evidence="2">guanylate cyclase</fullName>
        <ecNumber evidence="2">4.6.1.2</ecNumber>
    </recommendedName>
</protein>
<dbReference type="FunFam" id="3.30.450.260:FF:000002">
    <property type="entry name" value="guanylate cyclase soluble subunit alpha-2"/>
    <property type="match status" value="1"/>
</dbReference>
<comment type="subcellular location">
    <subcellularLocation>
        <location evidence="1">Cytoplasm</location>
    </subcellularLocation>
</comment>
<proteinExistence type="predicted"/>
<dbReference type="PROSITE" id="PS50125">
    <property type="entry name" value="GUANYLATE_CYCLASE_2"/>
    <property type="match status" value="1"/>
</dbReference>
<dbReference type="InterPro" id="IPR038158">
    <property type="entry name" value="H-NOX_domain_sf"/>
</dbReference>
<dbReference type="FunFam" id="3.30.70.1230:FF:000007">
    <property type="entry name" value="Guanylate cyclase soluble subunit alpha-3"/>
    <property type="match status" value="1"/>
</dbReference>
<accession>A0AAV3XXE8</accession>
<keyword evidence="11" id="KW-1185">Reference proteome</keyword>
<dbReference type="Pfam" id="PF07701">
    <property type="entry name" value="HNOBA"/>
    <property type="match status" value="1"/>
</dbReference>
<dbReference type="PANTHER" id="PTHR45655:SF6">
    <property type="entry name" value="HEAD-SPECIFIC GUANYLATE CYCLASE"/>
    <property type="match status" value="1"/>
</dbReference>
<dbReference type="InterPro" id="IPR011645">
    <property type="entry name" value="HNOB_dom_associated"/>
</dbReference>
<evidence type="ECO:0000313" key="11">
    <source>
        <dbReference type="Proteomes" id="UP000735302"/>
    </source>
</evidence>
<dbReference type="Gene3D" id="6.10.250.780">
    <property type="match status" value="1"/>
</dbReference>
<evidence type="ECO:0000256" key="7">
    <source>
        <dbReference type="ARBA" id="ARBA00023293"/>
    </source>
</evidence>
<name>A0AAV3XXE8_9GAST</name>
<evidence type="ECO:0000256" key="3">
    <source>
        <dbReference type="ARBA" id="ARBA00022490"/>
    </source>
</evidence>
<keyword evidence="7" id="KW-0141">cGMP biosynthesis</keyword>
<evidence type="ECO:0000259" key="9">
    <source>
        <dbReference type="PROSITE" id="PS50125"/>
    </source>
</evidence>
<dbReference type="Pfam" id="PF00211">
    <property type="entry name" value="Guanylate_cyc"/>
    <property type="match status" value="1"/>
</dbReference>
<evidence type="ECO:0000256" key="1">
    <source>
        <dbReference type="ARBA" id="ARBA00004496"/>
    </source>
</evidence>
<keyword evidence="4" id="KW-0547">Nucleotide-binding</keyword>
<keyword evidence="3" id="KW-0963">Cytoplasm</keyword>
<dbReference type="PANTHER" id="PTHR45655">
    <property type="entry name" value="GUANYLATE CYCLASE SOLUBLE SUBUNIT BETA-2"/>
    <property type="match status" value="1"/>
</dbReference>
<evidence type="ECO:0000256" key="6">
    <source>
        <dbReference type="ARBA" id="ARBA00023239"/>
    </source>
</evidence>
<keyword evidence="6" id="KW-0456">Lyase</keyword>
<feature type="coiled-coil region" evidence="8">
    <location>
        <begin position="305"/>
        <end position="332"/>
    </location>
</feature>
<keyword evidence="8" id="KW-0175">Coiled coil</keyword>
<dbReference type="EMBL" id="BLXT01000154">
    <property type="protein sequence ID" value="GFN74755.1"/>
    <property type="molecule type" value="Genomic_DNA"/>
</dbReference>
<dbReference type="SUPFAM" id="SSF55073">
    <property type="entry name" value="Nucleotide cyclase"/>
    <property type="match status" value="1"/>
</dbReference>
<feature type="domain" description="Guanylate cyclase" evidence="9">
    <location>
        <begin position="364"/>
        <end position="491"/>
    </location>
</feature>
<evidence type="ECO:0000256" key="2">
    <source>
        <dbReference type="ARBA" id="ARBA00012202"/>
    </source>
</evidence>
<organism evidence="10 11">
    <name type="scientific">Plakobranchus ocellatus</name>
    <dbReference type="NCBI Taxonomy" id="259542"/>
    <lineage>
        <taxon>Eukaryota</taxon>
        <taxon>Metazoa</taxon>
        <taxon>Spiralia</taxon>
        <taxon>Lophotrochozoa</taxon>
        <taxon>Mollusca</taxon>
        <taxon>Gastropoda</taxon>
        <taxon>Heterobranchia</taxon>
        <taxon>Euthyneura</taxon>
        <taxon>Panpulmonata</taxon>
        <taxon>Sacoglossa</taxon>
        <taxon>Placobranchoidea</taxon>
        <taxon>Plakobranchidae</taxon>
        <taxon>Plakobranchus</taxon>
    </lineage>
</organism>
<dbReference type="EC" id="4.6.1.2" evidence="2"/>
<sequence>MLAGMSPEQVLRMLGQEYFKVCLGDYGKALRMLGSNLNEFFSNIDGLQEQVIAHQSFHGQTPPSFRCDWKKGQLNLHYYSLRRDILEFVAGTVEAVSKLLFTTELSLTVSPNRDHTALHHIFYMSEITDNNNENNTTRSSEDIIPRVRHVSTQPQDSKIGVRTFCESFPFHVIFDTDLTITQLGDSLSKFIAPEVATRGKNFETYFEVVRPHVKFTFSSILSRLNSSFVIRTRSGSTKENHRLSEDLEMKGQMVFLQESDCIMFLGSPSVENLEELIGKGIYISDIPIHDATRDVILVGEQTKAQDGLKKRMQQLKKSIETASKAVDVEKQKNVDLLLEIFPPAIAQKLWRDEAVPPMTVDNVTMLFSDIVGFTAICSTATPLQVVDMLSSLYTHFDQYCSDIDVYKIETIGDAYCVAGGLHRVSAYHAQQIAWMALKMMAAAQNETSHDGATIKMRIGIHTGRVLAGVVGRRMPRYCLFGNNVSIANKFESGSEPLRTHISPTTYELIKTTPGFSFTPRSRENLPAGFPEHIGGIPYFLDSYEFPDVKGFSNVDHIALAVDYYKVKEGSGT</sequence>
<dbReference type="InterPro" id="IPR001054">
    <property type="entry name" value="A/G_cyclase"/>
</dbReference>
<dbReference type="GO" id="GO:0008074">
    <property type="term" value="C:guanylate cyclase complex, soluble"/>
    <property type="evidence" value="ECO:0007669"/>
    <property type="project" value="TreeGrafter"/>
</dbReference>
<gene>
    <name evidence="10" type="ORF">PoB_000126100</name>
</gene>
<dbReference type="Gene3D" id="3.30.70.1230">
    <property type="entry name" value="Nucleotide cyclase"/>
    <property type="match status" value="1"/>
</dbReference>
<dbReference type="InterPro" id="IPR024096">
    <property type="entry name" value="NO_sig/Golgi_transp_ligand-bd"/>
</dbReference>